<dbReference type="Pfam" id="PF02886">
    <property type="entry name" value="LBP_BPI_CETP_C"/>
    <property type="match status" value="1"/>
</dbReference>
<evidence type="ECO:0000313" key="4">
    <source>
        <dbReference type="EMBL" id="VTJ53017.1"/>
    </source>
</evidence>
<evidence type="ECO:0000256" key="1">
    <source>
        <dbReference type="ARBA" id="ARBA00004197"/>
    </source>
</evidence>
<evidence type="ECO:0000259" key="3">
    <source>
        <dbReference type="SMART" id="SM00329"/>
    </source>
</evidence>
<feature type="domain" description="Lipid-binding serum glycoprotein C-terminal" evidence="3">
    <location>
        <begin position="2"/>
        <end position="149"/>
    </location>
</feature>
<comment type="domain">
    <text evidence="2">The N-terminal region may be exposed to the interior of the granule, whereas the C-terminal portion may be embedded in the membrane. During phagocytosis and degranulation, proteases may be released and activated and cleave BPI at the junction of the N- and C-terminal portions of the molecule, providing controlled release of the N-terminal antibacterial fragment when bacteria are ingested.</text>
</comment>
<dbReference type="GO" id="GO:0050829">
    <property type="term" value="P:defense response to Gram-negative bacterium"/>
    <property type="evidence" value="ECO:0007669"/>
    <property type="project" value="UniProtKB-UniRule"/>
</dbReference>
<comment type="subcellular location">
    <subcellularLocation>
        <location evidence="1">Cytoplasmic granule membrane</location>
    </subcellularLocation>
    <subcellularLocation>
        <location evidence="2">Secreted</location>
    </subcellularLocation>
</comment>
<comment type="caution">
    <text evidence="4">The sequence shown here is derived from an EMBL/GenBank/DDBJ whole genome shotgun (WGS) entry which is preliminary data.</text>
</comment>
<keyword evidence="2" id="KW-0044">Antibiotic</keyword>
<dbReference type="GO" id="GO:0043031">
    <property type="term" value="P:negative regulation of macrophage activation"/>
    <property type="evidence" value="ECO:0007669"/>
    <property type="project" value="TreeGrafter"/>
</dbReference>
<dbReference type="GO" id="GO:0032717">
    <property type="term" value="P:negative regulation of interleukin-8 production"/>
    <property type="evidence" value="ECO:0007669"/>
    <property type="project" value="TreeGrafter"/>
</dbReference>
<dbReference type="SMART" id="SM00329">
    <property type="entry name" value="BPI2"/>
    <property type="match status" value="1"/>
</dbReference>
<gene>
    <name evidence="4" type="ORF">MONAX_5E045529</name>
</gene>
<keyword evidence="2" id="KW-0391">Immunity</keyword>
<accession>A0A5E4A6W8</accession>
<dbReference type="InterPro" id="IPR001124">
    <property type="entry name" value="Lipid-bd_serum_glycop_C"/>
</dbReference>
<dbReference type="SUPFAM" id="SSF55394">
    <property type="entry name" value="Bactericidal permeability-increasing protein, BPI"/>
    <property type="match status" value="1"/>
</dbReference>
<keyword evidence="2" id="KW-0399">Innate immunity</keyword>
<comment type="subunit">
    <text evidence="2">Monomer. Homodimer; disulfide-linked.</text>
</comment>
<comment type="domain">
    <text evidence="2">The N- and C-terminal barrels adopt an identical fold despite having only 13% of conserved residues.</text>
</comment>
<keyword evidence="2" id="KW-0732">Signal</keyword>
<dbReference type="PANTHER" id="PTHR10504:SF84">
    <property type="entry name" value="BACTERICIDAL PERMEABILITY-INCREASING PROTEIN"/>
    <property type="match status" value="1"/>
</dbReference>
<name>A0A5E4A6W8_MARMO</name>
<dbReference type="GO" id="GO:0032715">
    <property type="term" value="P:negative regulation of interleukin-6 production"/>
    <property type="evidence" value="ECO:0007669"/>
    <property type="project" value="TreeGrafter"/>
</dbReference>
<keyword evidence="2" id="KW-0929">Antimicrobial</keyword>
<dbReference type="GO" id="GO:0045087">
    <property type="term" value="P:innate immune response"/>
    <property type="evidence" value="ECO:0007669"/>
    <property type="project" value="UniProtKB-UniRule"/>
</dbReference>
<protein>
    <recommendedName>
        <fullName evidence="2">Bactericidal permeability-increasing protein</fullName>
        <shortName evidence="2">BPI</shortName>
    </recommendedName>
</protein>
<dbReference type="InterPro" id="IPR017943">
    <property type="entry name" value="Bactericidal_perm-incr_a/b_dom"/>
</dbReference>
<dbReference type="GO" id="GO:0005615">
    <property type="term" value="C:extracellular space"/>
    <property type="evidence" value="ECO:0007669"/>
    <property type="project" value="UniProtKB-UniRule"/>
</dbReference>
<dbReference type="GO" id="GO:0032720">
    <property type="term" value="P:negative regulation of tumor necrosis factor production"/>
    <property type="evidence" value="ECO:0007669"/>
    <property type="project" value="TreeGrafter"/>
</dbReference>
<reference evidence="4" key="1">
    <citation type="submission" date="2019-04" db="EMBL/GenBank/DDBJ databases">
        <authorList>
            <person name="Alioto T."/>
            <person name="Alioto T."/>
        </authorList>
    </citation>
    <scope>NUCLEOTIDE SEQUENCE [LARGE SCALE GENOMIC DNA]</scope>
</reference>
<comment type="function">
    <text evidence="2">The cytotoxic action of BPI is limited to many species of Gram-negative bacteria; this specificity may be explained by a strong affinity of the very basic N-terminal half for the negatively charged lipopolysaccharides that are unique to the Gram-negative bacterial outer envelope.</text>
</comment>
<evidence type="ECO:0000313" key="5">
    <source>
        <dbReference type="Proteomes" id="UP000335636"/>
    </source>
</evidence>
<proteinExistence type="predicted"/>
<dbReference type="EMBL" id="CABDUW010000024">
    <property type="protein sequence ID" value="VTJ53017.1"/>
    <property type="molecule type" value="Genomic_DNA"/>
</dbReference>
<dbReference type="GO" id="GO:0001530">
    <property type="term" value="F:lipopolysaccharide binding"/>
    <property type="evidence" value="ECO:0007669"/>
    <property type="project" value="TreeGrafter"/>
</dbReference>
<organism evidence="4 5">
    <name type="scientific">Marmota monax</name>
    <name type="common">Woodchuck</name>
    <dbReference type="NCBI Taxonomy" id="9995"/>
    <lineage>
        <taxon>Eukaryota</taxon>
        <taxon>Metazoa</taxon>
        <taxon>Chordata</taxon>
        <taxon>Craniata</taxon>
        <taxon>Vertebrata</taxon>
        <taxon>Euteleostomi</taxon>
        <taxon>Mammalia</taxon>
        <taxon>Eutheria</taxon>
        <taxon>Euarchontoglires</taxon>
        <taxon>Glires</taxon>
        <taxon>Rodentia</taxon>
        <taxon>Sciuromorpha</taxon>
        <taxon>Sciuridae</taxon>
        <taxon>Xerinae</taxon>
        <taxon>Marmotini</taxon>
        <taxon>Marmota</taxon>
    </lineage>
</organism>
<dbReference type="AlphaFoldDB" id="A0A5E4A6W8"/>
<keyword evidence="2" id="KW-0325">Glycoprotein</keyword>
<dbReference type="GO" id="GO:0031663">
    <property type="term" value="P:lipopolysaccharide-mediated signaling pathway"/>
    <property type="evidence" value="ECO:0007669"/>
    <property type="project" value="TreeGrafter"/>
</dbReference>
<sequence length="165" mass="17957">MPNGSKFLLTTKSLGNVLPQVAKMFPNMKVQLQVSVSTPPQLNMQPTGLTLTPKLEVQAFVILPNSSLAPLFLLSMTASAALEVGARSNRLVGELQVDRLILKLKRSNIGPFQVELLQTVMDYVVHTVLLPRVNGKKLWRNDRLLVLGKEGGVDGLGDTSCLAQL</sequence>
<keyword evidence="5" id="KW-1185">Reference proteome</keyword>
<evidence type="ECO:0000256" key="2">
    <source>
        <dbReference type="RuleBase" id="RU369039"/>
    </source>
</evidence>
<keyword evidence="2" id="KW-1015">Disulfide bond</keyword>
<keyword evidence="2" id="KW-0964">Secreted</keyword>
<dbReference type="Gene3D" id="3.15.20.10">
    <property type="entry name" value="Bactericidal permeability-increasing protein, domain 2"/>
    <property type="match status" value="1"/>
</dbReference>
<dbReference type="Proteomes" id="UP000335636">
    <property type="component" value="Unassembled WGS sequence"/>
</dbReference>
<dbReference type="InterPro" id="IPR032942">
    <property type="entry name" value="BPI/LBP/Plunc"/>
</dbReference>
<dbReference type="PANTHER" id="PTHR10504">
    <property type="entry name" value="BACTERICIDAL PERMEABILITY-INCREASING BPI PROTEIN-RELATED"/>
    <property type="match status" value="1"/>
</dbReference>